<proteinExistence type="predicted"/>
<name>A0A077LYU4_9MICO</name>
<dbReference type="InterPro" id="IPR010093">
    <property type="entry name" value="SinI_DNA-bd"/>
</dbReference>
<accession>A0A077LYU4</accession>
<comment type="caution">
    <text evidence="2">The sequence shown here is derived from an EMBL/GenBank/DDBJ whole genome shotgun (WGS) entry which is preliminary data.</text>
</comment>
<dbReference type="RefSeq" id="WP_048554061.1">
    <property type="nucleotide sequence ID" value="NZ_HF570958.1"/>
</dbReference>
<dbReference type="AlphaFoldDB" id="A0A077LYU4"/>
<dbReference type="STRING" id="1194083.BN12_1680005"/>
<dbReference type="Pfam" id="PF12728">
    <property type="entry name" value="HTH_17"/>
    <property type="match status" value="1"/>
</dbReference>
<feature type="domain" description="Helix-turn-helix" evidence="1">
    <location>
        <begin position="13"/>
        <end position="59"/>
    </location>
</feature>
<dbReference type="Proteomes" id="UP000035721">
    <property type="component" value="Unassembled WGS sequence"/>
</dbReference>
<evidence type="ECO:0000313" key="2">
    <source>
        <dbReference type="EMBL" id="CCH77139.1"/>
    </source>
</evidence>
<dbReference type="GO" id="GO:0003677">
    <property type="term" value="F:DNA binding"/>
    <property type="evidence" value="ECO:0007669"/>
    <property type="project" value="InterPro"/>
</dbReference>
<dbReference type="OrthoDB" id="5524782at2"/>
<dbReference type="EMBL" id="CAJB01000077">
    <property type="protein sequence ID" value="CCH77139.1"/>
    <property type="molecule type" value="Genomic_DNA"/>
</dbReference>
<gene>
    <name evidence="2" type="ORF">BN12_1680005</name>
</gene>
<dbReference type="NCBIfam" id="TIGR01764">
    <property type="entry name" value="excise"/>
    <property type="match status" value="1"/>
</dbReference>
<reference evidence="2 3" key="1">
    <citation type="journal article" date="2013" name="ISME J.">
        <title>A metabolic model for members of the genus Tetrasphaera involved in enhanced biological phosphorus removal.</title>
        <authorList>
            <person name="Kristiansen R."/>
            <person name="Nguyen H.T.T."/>
            <person name="Saunders A.M."/>
            <person name="Nielsen J.L."/>
            <person name="Wimmer R."/>
            <person name="Le V.Q."/>
            <person name="McIlroy S.J."/>
            <person name="Petrovski S."/>
            <person name="Seviour R.J."/>
            <person name="Calteau A."/>
            <person name="Nielsen K.L."/>
            <person name="Nielsen P.H."/>
        </authorList>
    </citation>
    <scope>NUCLEOTIDE SEQUENCE [LARGE SCALE GENOMIC DNA]</scope>
    <source>
        <strain evidence="2 3">T1-X7</strain>
    </source>
</reference>
<organism evidence="2 3">
    <name type="scientific">Nostocoides japonicum T1-X7</name>
    <dbReference type="NCBI Taxonomy" id="1194083"/>
    <lineage>
        <taxon>Bacteria</taxon>
        <taxon>Bacillati</taxon>
        <taxon>Actinomycetota</taxon>
        <taxon>Actinomycetes</taxon>
        <taxon>Micrococcales</taxon>
        <taxon>Intrasporangiaceae</taxon>
        <taxon>Nostocoides</taxon>
    </lineage>
</organism>
<evidence type="ECO:0000313" key="3">
    <source>
        <dbReference type="Proteomes" id="UP000035721"/>
    </source>
</evidence>
<dbReference type="InterPro" id="IPR041657">
    <property type="entry name" value="HTH_17"/>
</dbReference>
<sequence length="64" mass="7179">MPAMTATRTPERVLTVPEVAEHLRVEKHAVYTLIREGELRSIRVGRLIRVPESALTAFLLGDVL</sequence>
<keyword evidence="3" id="KW-1185">Reference proteome</keyword>
<evidence type="ECO:0000259" key="1">
    <source>
        <dbReference type="Pfam" id="PF12728"/>
    </source>
</evidence>
<protein>
    <submittedName>
        <fullName evidence="2">Putative excisionase</fullName>
    </submittedName>
</protein>